<feature type="compositionally biased region" description="Basic residues" evidence="1">
    <location>
        <begin position="1"/>
        <end position="12"/>
    </location>
</feature>
<dbReference type="Proteomes" id="UP001500305">
    <property type="component" value="Unassembled WGS sequence"/>
</dbReference>
<evidence type="ECO:0000313" key="2">
    <source>
        <dbReference type="EMBL" id="GAA2247863.1"/>
    </source>
</evidence>
<feature type="region of interest" description="Disordered" evidence="1">
    <location>
        <begin position="1"/>
        <end position="50"/>
    </location>
</feature>
<name>A0ABP5R392_9ACTN</name>
<evidence type="ECO:0008006" key="4">
    <source>
        <dbReference type="Google" id="ProtNLM"/>
    </source>
</evidence>
<organism evidence="2 3">
    <name type="scientific">Kitasatospora cystarginea</name>
    <dbReference type="NCBI Taxonomy" id="58350"/>
    <lineage>
        <taxon>Bacteria</taxon>
        <taxon>Bacillati</taxon>
        <taxon>Actinomycetota</taxon>
        <taxon>Actinomycetes</taxon>
        <taxon>Kitasatosporales</taxon>
        <taxon>Streptomycetaceae</taxon>
        <taxon>Kitasatospora</taxon>
    </lineage>
</organism>
<reference evidence="3" key="1">
    <citation type="journal article" date="2019" name="Int. J. Syst. Evol. Microbiol.">
        <title>The Global Catalogue of Microorganisms (GCM) 10K type strain sequencing project: providing services to taxonomists for standard genome sequencing and annotation.</title>
        <authorList>
            <consortium name="The Broad Institute Genomics Platform"/>
            <consortium name="The Broad Institute Genome Sequencing Center for Infectious Disease"/>
            <person name="Wu L."/>
            <person name="Ma J."/>
        </authorList>
    </citation>
    <scope>NUCLEOTIDE SEQUENCE [LARGE SCALE GENOMIC DNA]</scope>
    <source>
        <strain evidence="3">JCM 7356</strain>
    </source>
</reference>
<gene>
    <name evidence="2" type="ORF">GCM10010430_32790</name>
</gene>
<sequence length="116" mass="11232">MARRRPAAHHPRATLARWSAKRPGSDVDALSEHRPAAPTTTPGAGSAQPRSTAFALGQCLGPLLAGTLSGGPSGTAAGLAIGAVLLAPAAAAALAQQARTVPAVPAGSVSTDTAPG</sequence>
<evidence type="ECO:0000256" key="1">
    <source>
        <dbReference type="SAM" id="MobiDB-lite"/>
    </source>
</evidence>
<feature type="compositionally biased region" description="Low complexity" evidence="1">
    <location>
        <begin position="36"/>
        <end position="45"/>
    </location>
</feature>
<dbReference type="EMBL" id="BAAATR010000012">
    <property type="protein sequence ID" value="GAA2247863.1"/>
    <property type="molecule type" value="Genomic_DNA"/>
</dbReference>
<proteinExistence type="predicted"/>
<protein>
    <recommendedName>
        <fullName evidence="4">MFS transporter</fullName>
    </recommendedName>
</protein>
<feature type="region of interest" description="Disordered" evidence="1">
    <location>
        <begin position="96"/>
        <end position="116"/>
    </location>
</feature>
<keyword evidence="3" id="KW-1185">Reference proteome</keyword>
<evidence type="ECO:0000313" key="3">
    <source>
        <dbReference type="Proteomes" id="UP001500305"/>
    </source>
</evidence>
<comment type="caution">
    <text evidence="2">The sequence shown here is derived from an EMBL/GenBank/DDBJ whole genome shotgun (WGS) entry which is preliminary data.</text>
</comment>
<accession>A0ABP5R392</accession>